<dbReference type="PANTHER" id="PTHR19446">
    <property type="entry name" value="REVERSE TRANSCRIPTASES"/>
    <property type="match status" value="1"/>
</dbReference>
<name>A0A6J8CJY8_MYTCO</name>
<dbReference type="AlphaFoldDB" id="A0A6J8CJY8"/>
<dbReference type="InterPro" id="IPR036691">
    <property type="entry name" value="Endo/exonu/phosph_ase_sf"/>
</dbReference>
<proteinExistence type="predicted"/>
<gene>
    <name evidence="1" type="ORF">MCOR_30100</name>
</gene>
<dbReference type="Proteomes" id="UP000507470">
    <property type="component" value="Unassembled WGS sequence"/>
</dbReference>
<dbReference type="Gene3D" id="3.60.10.10">
    <property type="entry name" value="Endonuclease/exonuclease/phosphatase"/>
    <property type="match status" value="1"/>
</dbReference>
<organism evidence="1 2">
    <name type="scientific">Mytilus coruscus</name>
    <name type="common">Sea mussel</name>
    <dbReference type="NCBI Taxonomy" id="42192"/>
    <lineage>
        <taxon>Eukaryota</taxon>
        <taxon>Metazoa</taxon>
        <taxon>Spiralia</taxon>
        <taxon>Lophotrochozoa</taxon>
        <taxon>Mollusca</taxon>
        <taxon>Bivalvia</taxon>
        <taxon>Autobranchia</taxon>
        <taxon>Pteriomorphia</taxon>
        <taxon>Mytilida</taxon>
        <taxon>Mytiloidea</taxon>
        <taxon>Mytilidae</taxon>
        <taxon>Mytilinae</taxon>
        <taxon>Mytilus</taxon>
    </lineage>
</organism>
<accession>A0A6J8CJY8</accession>
<reference evidence="1 2" key="1">
    <citation type="submission" date="2020-06" db="EMBL/GenBank/DDBJ databases">
        <authorList>
            <person name="Li R."/>
            <person name="Bekaert M."/>
        </authorList>
    </citation>
    <scope>NUCLEOTIDE SEQUENCE [LARGE SCALE GENOMIC DNA]</scope>
    <source>
        <strain evidence="2">wild</strain>
    </source>
</reference>
<evidence type="ECO:0000313" key="2">
    <source>
        <dbReference type="Proteomes" id="UP000507470"/>
    </source>
</evidence>
<dbReference type="OrthoDB" id="6154646at2759"/>
<evidence type="ECO:0000313" key="1">
    <source>
        <dbReference type="EMBL" id="CAC5395427.1"/>
    </source>
</evidence>
<protein>
    <recommendedName>
        <fullName evidence="3">Reverse transcriptase domain-containing protein</fullName>
    </recommendedName>
</protein>
<dbReference type="SUPFAM" id="SSF56219">
    <property type="entry name" value="DNase I-like"/>
    <property type="match status" value="1"/>
</dbReference>
<dbReference type="EMBL" id="CACVKT020005507">
    <property type="protein sequence ID" value="CAC5395427.1"/>
    <property type="molecule type" value="Genomic_DNA"/>
</dbReference>
<keyword evidence="2" id="KW-1185">Reference proteome</keyword>
<evidence type="ECO:0008006" key="3">
    <source>
        <dbReference type="Google" id="ProtNLM"/>
    </source>
</evidence>
<sequence length="561" mass="65117">MFDIHVLDEEEEGVLWLEFSAKLSKLCFCVAICYLPPADSCRPVDSDVFFRNLLHQVYSYQHKGNIFICGDFNSRVGSNSDYIEGVDLVKPRNFIDHTENHHGDMFINFLSDVNFGMLNGRFNDNQFTCISTTGKSVVDYICVPYEDMENIEDFKIVPMSDIINNISYIPDSIPDHSVLYCDVNLSTNLKMNIDMNKSENNSRYKHNVSSVPNDFLLNEDIFHKVLEAIQKIENYIEVSSDVQNAYDEFRSLIKCEMDNKLPVYNSSSGDKRKKSRFKPYWNDILARQWSKVCETEKKWLRYTGPTSLKQKYKKEYCSERKTFDRLNRKFKRKYQANERHILENKLCETNQRDFWKSIGKLGIVNERKPCIPMAIVDEKGSVNTNRSDVMNKWKTDFHSLFKRKTGAETELDSGYFNTEIDVSTLNASISRAEVLDAVIRAKSRKATGIDDIPAEVLKNDTAIDLLHQIIMGCFNLGKVPIQWKSGIINPIFKHGSDDNRNPLNYRGITLISVPCKIYCNILNYRLSKWLKDNKILCDEQNGFRRGRSCEEHYTFALLNHK</sequence>